<evidence type="ECO:0000313" key="16">
    <source>
        <dbReference type="Proteomes" id="UP000812440"/>
    </source>
</evidence>
<evidence type="ECO:0000256" key="9">
    <source>
        <dbReference type="ARBA" id="ARBA00023170"/>
    </source>
</evidence>
<reference evidence="15" key="1">
    <citation type="thesis" date="2020" institute="ProQuest LLC" country="789 East Eisenhower Parkway, Ann Arbor, MI, USA">
        <title>Comparative Genomics and Chromosome Evolution.</title>
        <authorList>
            <person name="Mudd A.B."/>
        </authorList>
    </citation>
    <scope>NUCLEOTIDE SEQUENCE</scope>
    <source>
        <strain evidence="15">Female2</strain>
        <tissue evidence="15">Blood</tissue>
    </source>
</reference>
<evidence type="ECO:0000256" key="11">
    <source>
        <dbReference type="RuleBase" id="RU000688"/>
    </source>
</evidence>
<feature type="transmembrane region" description="Helical" evidence="13">
    <location>
        <begin position="72"/>
        <end position="94"/>
    </location>
</feature>
<keyword evidence="9 11" id="KW-0675">Receptor</keyword>
<dbReference type="AlphaFoldDB" id="A0A8T2JTI6"/>
<dbReference type="PRINTS" id="PR00237">
    <property type="entry name" value="GPCRRHODOPSN"/>
</dbReference>
<dbReference type="PANTHER" id="PTHR24231">
    <property type="entry name" value="PURINOCEPTOR-RELATED G-PROTEIN COUPLED RECEPTOR"/>
    <property type="match status" value="1"/>
</dbReference>
<dbReference type="InterPro" id="IPR000018">
    <property type="entry name" value="P2Y4"/>
</dbReference>
<organism evidence="15 16">
    <name type="scientific">Hymenochirus boettgeri</name>
    <name type="common">Congo dwarf clawed frog</name>
    <dbReference type="NCBI Taxonomy" id="247094"/>
    <lineage>
        <taxon>Eukaryota</taxon>
        <taxon>Metazoa</taxon>
        <taxon>Chordata</taxon>
        <taxon>Craniata</taxon>
        <taxon>Vertebrata</taxon>
        <taxon>Euteleostomi</taxon>
        <taxon>Amphibia</taxon>
        <taxon>Batrachia</taxon>
        <taxon>Anura</taxon>
        <taxon>Pipoidea</taxon>
        <taxon>Pipidae</taxon>
        <taxon>Pipinae</taxon>
        <taxon>Hymenochirus</taxon>
    </lineage>
</organism>
<dbReference type="OrthoDB" id="10018446at2759"/>
<feature type="compositionally biased region" description="Basic and acidic residues" evidence="12">
    <location>
        <begin position="402"/>
        <end position="417"/>
    </location>
</feature>
<dbReference type="FunFam" id="1.20.1070.10:FF:000017">
    <property type="entry name" value="lysophosphatidic acid receptor 4"/>
    <property type="match status" value="1"/>
</dbReference>
<feature type="region of interest" description="Disordered" evidence="12">
    <location>
        <begin position="361"/>
        <end position="417"/>
    </location>
</feature>
<name>A0A8T2JTI6_9PIPI</name>
<evidence type="ECO:0000256" key="6">
    <source>
        <dbReference type="ARBA" id="ARBA00023040"/>
    </source>
</evidence>
<evidence type="ECO:0000256" key="13">
    <source>
        <dbReference type="SAM" id="Phobius"/>
    </source>
</evidence>
<feature type="transmembrane region" description="Helical" evidence="13">
    <location>
        <begin position="153"/>
        <end position="176"/>
    </location>
</feature>
<dbReference type="SUPFAM" id="SSF81321">
    <property type="entry name" value="Family A G protein-coupled receptor-like"/>
    <property type="match status" value="1"/>
</dbReference>
<feature type="transmembrane region" description="Helical" evidence="13">
    <location>
        <begin position="196"/>
        <end position="222"/>
    </location>
</feature>
<dbReference type="GO" id="GO:0045030">
    <property type="term" value="F:G protein-coupled UTP receptor activity"/>
    <property type="evidence" value="ECO:0007669"/>
    <property type="project" value="TreeGrafter"/>
</dbReference>
<dbReference type="Gene3D" id="1.20.1070.10">
    <property type="entry name" value="Rhodopsin 7-helix transmembrane proteins"/>
    <property type="match status" value="1"/>
</dbReference>
<dbReference type="GO" id="GO:0030321">
    <property type="term" value="P:transepithelial chloride transport"/>
    <property type="evidence" value="ECO:0007669"/>
    <property type="project" value="InterPro"/>
</dbReference>
<evidence type="ECO:0000256" key="1">
    <source>
        <dbReference type="ARBA" id="ARBA00004651"/>
    </source>
</evidence>
<evidence type="ECO:0000256" key="7">
    <source>
        <dbReference type="ARBA" id="ARBA00023136"/>
    </source>
</evidence>
<dbReference type="PRINTS" id="PR01157">
    <property type="entry name" value="P2YPURNOCPTR"/>
</dbReference>
<dbReference type="PRINTS" id="PR01066">
    <property type="entry name" value="P2Y4PRNOCPTR"/>
</dbReference>
<keyword evidence="3" id="KW-1003">Cell membrane</keyword>
<evidence type="ECO:0000256" key="10">
    <source>
        <dbReference type="ARBA" id="ARBA00023224"/>
    </source>
</evidence>
<feature type="domain" description="G-protein coupled receptors family 1 profile" evidence="14">
    <location>
        <begin position="51"/>
        <end position="308"/>
    </location>
</feature>
<evidence type="ECO:0000256" key="12">
    <source>
        <dbReference type="SAM" id="MobiDB-lite"/>
    </source>
</evidence>
<dbReference type="EMBL" id="JAACNH010000003">
    <property type="protein sequence ID" value="KAG8447642.1"/>
    <property type="molecule type" value="Genomic_DNA"/>
</dbReference>
<feature type="region of interest" description="Disordered" evidence="12">
    <location>
        <begin position="430"/>
        <end position="489"/>
    </location>
</feature>
<keyword evidence="10 11" id="KW-0807">Transducer</keyword>
<evidence type="ECO:0000256" key="8">
    <source>
        <dbReference type="ARBA" id="ARBA00023157"/>
    </source>
</evidence>
<keyword evidence="16" id="KW-1185">Reference proteome</keyword>
<dbReference type="CDD" id="cd15374">
    <property type="entry name" value="7tmA_P2Y4"/>
    <property type="match status" value="1"/>
</dbReference>
<evidence type="ECO:0000256" key="4">
    <source>
        <dbReference type="ARBA" id="ARBA00022692"/>
    </source>
</evidence>
<accession>A0A8T2JTI6</accession>
<dbReference type="InterPro" id="IPR017452">
    <property type="entry name" value="GPCR_Rhodpsn_7TM"/>
</dbReference>
<protein>
    <recommendedName>
        <fullName evidence="2">P2Y purinoceptor 4</fullName>
    </recommendedName>
</protein>
<comment type="caution">
    <text evidence="15">The sequence shown here is derived from an EMBL/GenBank/DDBJ whole genome shotgun (WGS) entry which is preliminary data.</text>
</comment>
<keyword evidence="7 13" id="KW-0472">Membrane</keyword>
<feature type="transmembrane region" description="Helical" evidence="13">
    <location>
        <begin position="249"/>
        <end position="273"/>
    </location>
</feature>
<feature type="transmembrane region" description="Helical" evidence="13">
    <location>
        <begin position="114"/>
        <end position="133"/>
    </location>
</feature>
<evidence type="ECO:0000259" key="14">
    <source>
        <dbReference type="PROSITE" id="PS50262"/>
    </source>
</evidence>
<comment type="subcellular location">
    <subcellularLocation>
        <location evidence="1">Cell membrane</location>
        <topology evidence="1">Multi-pass membrane protein</topology>
    </subcellularLocation>
</comment>
<sequence>MADFYPVLFPTPLLPQNVTNGTEDKCVFNEGFKYFLLPTAYSVVFMVGLPLNVTAMWIFIAKMRPWSPTIVYMFNLALSDTLYVLSLPTLVYYYADENNWPFGEALCKIIRFLFYANLYSSILFLMCISMHRYRGVCHPIRSMHRMNARHARIVCALVWLSVSLCLTPNLIFVTVSPNGKDTLCYDTTRPEDFDKYVEYSTCVMCLLFGMPCLIIACCYGLMTRELRKPLANGNRQTLPSYKRRSIKTIAVVVIVFAISFIPFHITRTIYYYARLLRADCNVLNVINIAYKVTRPLASANSCIDPILYFLTSDSYRQRLLRPVGRRTVARRRPTLVRHPQPHTHMTPGTLAVISVEETQGNGRLRNSGNLVRDGEEYTEHRNGEEGGINEAKPVYQRRRRSESKCDRNYGDQNNMKDKSFLSHAEIHAVVEHQKEGTDIEKDGNTNDKRTEQTEKSKSLRKWSERTRRKKPTEENEDAQMETSWEAEGSSTWDLLASGSYYGKKKRWTKNVEERDYGKLQSIPKV</sequence>
<keyword evidence="5 13" id="KW-1133">Transmembrane helix</keyword>
<dbReference type="PANTHER" id="PTHR24231:SF21">
    <property type="entry name" value="P2Y PURINOCEPTOR 4"/>
    <property type="match status" value="1"/>
</dbReference>
<dbReference type="InterPro" id="IPR000276">
    <property type="entry name" value="GPCR_Rhodpsn"/>
</dbReference>
<evidence type="ECO:0000256" key="2">
    <source>
        <dbReference type="ARBA" id="ARBA00021864"/>
    </source>
</evidence>
<dbReference type="PROSITE" id="PS00237">
    <property type="entry name" value="G_PROTEIN_RECEP_F1_1"/>
    <property type="match status" value="1"/>
</dbReference>
<feature type="compositionally biased region" description="Basic and acidic residues" evidence="12">
    <location>
        <begin position="430"/>
        <end position="465"/>
    </location>
</feature>
<proteinExistence type="inferred from homology"/>
<dbReference type="GO" id="GO:0005886">
    <property type="term" value="C:plasma membrane"/>
    <property type="evidence" value="ECO:0007669"/>
    <property type="project" value="UniProtKB-SubCell"/>
</dbReference>
<comment type="similarity">
    <text evidence="11">Belongs to the G-protein coupled receptor 1 family.</text>
</comment>
<dbReference type="Pfam" id="PF00001">
    <property type="entry name" value="7tm_1"/>
    <property type="match status" value="1"/>
</dbReference>
<keyword evidence="6 11" id="KW-0297">G-protein coupled receptor</keyword>
<feature type="compositionally biased region" description="Basic and acidic residues" evidence="12">
    <location>
        <begin position="372"/>
        <end position="384"/>
    </location>
</feature>
<gene>
    <name evidence="15" type="ORF">GDO86_014957</name>
</gene>
<dbReference type="GO" id="GO:0045028">
    <property type="term" value="F:G protein-coupled purinergic nucleotide receptor activity"/>
    <property type="evidence" value="ECO:0007669"/>
    <property type="project" value="InterPro"/>
</dbReference>
<dbReference type="PROSITE" id="PS50262">
    <property type="entry name" value="G_PROTEIN_RECEP_F1_2"/>
    <property type="match status" value="1"/>
</dbReference>
<evidence type="ECO:0000256" key="5">
    <source>
        <dbReference type="ARBA" id="ARBA00022989"/>
    </source>
</evidence>
<evidence type="ECO:0000313" key="15">
    <source>
        <dbReference type="EMBL" id="KAG8447642.1"/>
    </source>
</evidence>
<evidence type="ECO:0000256" key="3">
    <source>
        <dbReference type="ARBA" id="ARBA00022475"/>
    </source>
</evidence>
<feature type="transmembrane region" description="Helical" evidence="13">
    <location>
        <begin position="40"/>
        <end position="60"/>
    </location>
</feature>
<dbReference type="Proteomes" id="UP000812440">
    <property type="component" value="Chromosome 8_10"/>
</dbReference>
<keyword evidence="8" id="KW-1015">Disulfide bond</keyword>
<keyword evidence="4 11" id="KW-0812">Transmembrane</keyword>